<dbReference type="EMBL" id="BARU01035321">
    <property type="protein sequence ID" value="GAH79341.1"/>
    <property type="molecule type" value="Genomic_DNA"/>
</dbReference>
<feature type="non-terminal residue" evidence="1">
    <location>
        <position position="1"/>
    </location>
</feature>
<protein>
    <submittedName>
        <fullName evidence="1">Uncharacterized protein</fullName>
    </submittedName>
</protein>
<name>X1IA88_9ZZZZ</name>
<proteinExistence type="predicted"/>
<dbReference type="AlphaFoldDB" id="X1IA88"/>
<organism evidence="1">
    <name type="scientific">marine sediment metagenome</name>
    <dbReference type="NCBI Taxonomy" id="412755"/>
    <lineage>
        <taxon>unclassified sequences</taxon>
        <taxon>metagenomes</taxon>
        <taxon>ecological metagenomes</taxon>
    </lineage>
</organism>
<evidence type="ECO:0000313" key="1">
    <source>
        <dbReference type="EMBL" id="GAH79341.1"/>
    </source>
</evidence>
<accession>X1IA88</accession>
<gene>
    <name evidence="1" type="ORF">S03H2_55315</name>
</gene>
<reference evidence="1" key="1">
    <citation type="journal article" date="2014" name="Front. Microbiol.">
        <title>High frequency of phylogenetically diverse reductive dehalogenase-homologous genes in deep subseafloor sedimentary metagenomes.</title>
        <authorList>
            <person name="Kawai M."/>
            <person name="Futagami T."/>
            <person name="Toyoda A."/>
            <person name="Takaki Y."/>
            <person name="Nishi S."/>
            <person name="Hori S."/>
            <person name="Arai W."/>
            <person name="Tsubouchi T."/>
            <person name="Morono Y."/>
            <person name="Uchiyama I."/>
            <person name="Ito T."/>
            <person name="Fujiyama A."/>
            <person name="Inagaki F."/>
            <person name="Takami H."/>
        </authorList>
    </citation>
    <scope>NUCLEOTIDE SEQUENCE</scope>
    <source>
        <strain evidence="1">Expedition CK06-06</strain>
    </source>
</reference>
<sequence>LWPHKRFVDDHGLNKLLGTIRHPGGAHAA</sequence>
<comment type="caution">
    <text evidence="1">The sequence shown here is derived from an EMBL/GenBank/DDBJ whole genome shotgun (WGS) entry which is preliminary data.</text>
</comment>